<dbReference type="PANTHER" id="PTHR47272:SF2">
    <property type="entry name" value="PIGGYBAC TRANSPOSABLE ELEMENT-DERIVED PROTEIN 3-LIKE"/>
    <property type="match status" value="1"/>
</dbReference>
<protein>
    <submittedName>
        <fullName evidence="2">PiggyBac transposable element-derived protein 3</fullName>
    </submittedName>
</protein>
<name>A0AAV4JYW1_9GAST</name>
<dbReference type="Proteomes" id="UP000762676">
    <property type="component" value="Unassembled WGS sequence"/>
</dbReference>
<gene>
    <name evidence="2" type="ORF">ElyMa_001733500</name>
</gene>
<evidence type="ECO:0000313" key="2">
    <source>
        <dbReference type="EMBL" id="GFS26900.1"/>
    </source>
</evidence>
<proteinExistence type="predicted"/>
<dbReference type="InterPro" id="IPR029526">
    <property type="entry name" value="PGBD"/>
</dbReference>
<dbReference type="EMBL" id="BMAT01003508">
    <property type="protein sequence ID" value="GFS26900.1"/>
    <property type="molecule type" value="Genomic_DNA"/>
</dbReference>
<feature type="domain" description="PiggyBac transposable element-derived protein" evidence="1">
    <location>
        <begin position="10"/>
        <end position="69"/>
    </location>
</feature>
<dbReference type="Pfam" id="PF13843">
    <property type="entry name" value="DDE_Tnp_1_7"/>
    <property type="match status" value="1"/>
</dbReference>
<reference evidence="2 3" key="1">
    <citation type="journal article" date="2021" name="Elife">
        <title>Chloroplast acquisition without the gene transfer in kleptoplastic sea slugs, Plakobranchus ocellatus.</title>
        <authorList>
            <person name="Maeda T."/>
            <person name="Takahashi S."/>
            <person name="Yoshida T."/>
            <person name="Shimamura S."/>
            <person name="Takaki Y."/>
            <person name="Nagai Y."/>
            <person name="Toyoda A."/>
            <person name="Suzuki Y."/>
            <person name="Arimoto A."/>
            <person name="Ishii H."/>
            <person name="Satoh N."/>
            <person name="Nishiyama T."/>
            <person name="Hasebe M."/>
            <person name="Maruyama T."/>
            <person name="Minagawa J."/>
            <person name="Obokata J."/>
            <person name="Shigenobu S."/>
        </authorList>
    </citation>
    <scope>NUCLEOTIDE SEQUENCE [LARGE SCALE GENOMIC DNA]</scope>
</reference>
<evidence type="ECO:0000259" key="1">
    <source>
        <dbReference type="Pfam" id="PF13843"/>
    </source>
</evidence>
<sequence>MAKASRWSVQEKKKVQIDQPSIVHAYNYYIVGVDRLDQNDGAYRIAIRSEKWWWPLFAFLPDAAVNNAWVLYRMSPAHGHQNLINLASRGV</sequence>
<organism evidence="2 3">
    <name type="scientific">Elysia marginata</name>
    <dbReference type="NCBI Taxonomy" id="1093978"/>
    <lineage>
        <taxon>Eukaryota</taxon>
        <taxon>Metazoa</taxon>
        <taxon>Spiralia</taxon>
        <taxon>Lophotrochozoa</taxon>
        <taxon>Mollusca</taxon>
        <taxon>Gastropoda</taxon>
        <taxon>Heterobranchia</taxon>
        <taxon>Euthyneura</taxon>
        <taxon>Panpulmonata</taxon>
        <taxon>Sacoglossa</taxon>
        <taxon>Placobranchoidea</taxon>
        <taxon>Plakobranchidae</taxon>
        <taxon>Elysia</taxon>
    </lineage>
</organism>
<comment type="caution">
    <text evidence="2">The sequence shown here is derived from an EMBL/GenBank/DDBJ whole genome shotgun (WGS) entry which is preliminary data.</text>
</comment>
<evidence type="ECO:0000313" key="3">
    <source>
        <dbReference type="Proteomes" id="UP000762676"/>
    </source>
</evidence>
<keyword evidence="3" id="KW-1185">Reference proteome</keyword>
<accession>A0AAV4JYW1</accession>
<dbReference type="AlphaFoldDB" id="A0AAV4JYW1"/>
<dbReference type="PANTHER" id="PTHR47272">
    <property type="entry name" value="DDE_TNP_1_7 DOMAIN-CONTAINING PROTEIN"/>
    <property type="match status" value="1"/>
</dbReference>